<organism evidence="2 3">
    <name type="scientific">Botrytis elliptica</name>
    <dbReference type="NCBI Taxonomy" id="278938"/>
    <lineage>
        <taxon>Eukaryota</taxon>
        <taxon>Fungi</taxon>
        <taxon>Dikarya</taxon>
        <taxon>Ascomycota</taxon>
        <taxon>Pezizomycotina</taxon>
        <taxon>Leotiomycetes</taxon>
        <taxon>Helotiales</taxon>
        <taxon>Sclerotiniaceae</taxon>
        <taxon>Botrytis</taxon>
    </lineage>
</organism>
<comment type="caution">
    <text evidence="2">The sequence shown here is derived from an EMBL/GenBank/DDBJ whole genome shotgun (WGS) entry which is preliminary data.</text>
</comment>
<dbReference type="EMBL" id="PQXM01000084">
    <property type="protein sequence ID" value="TGO77974.1"/>
    <property type="molecule type" value="Genomic_DNA"/>
</dbReference>
<keyword evidence="1" id="KW-0812">Transmembrane</keyword>
<name>A0A4Z1JXR4_9HELO</name>
<evidence type="ECO:0000313" key="2">
    <source>
        <dbReference type="EMBL" id="TGO77974.1"/>
    </source>
</evidence>
<dbReference type="Proteomes" id="UP000297229">
    <property type="component" value="Unassembled WGS sequence"/>
</dbReference>
<sequence>MDGIFNKVIASIFLAMITESYSPIGALIIVPIIILLFVVLIALKASGSLTVATGLGTLFIVPDYTGNSELDTRVSKIPTTVPGAI</sequence>
<keyword evidence="1" id="KW-0472">Membrane</keyword>
<accession>A0A4Z1JXR4</accession>
<keyword evidence="1" id="KW-1133">Transmembrane helix</keyword>
<evidence type="ECO:0000313" key="3">
    <source>
        <dbReference type="Proteomes" id="UP000297229"/>
    </source>
</evidence>
<evidence type="ECO:0000256" key="1">
    <source>
        <dbReference type="SAM" id="Phobius"/>
    </source>
</evidence>
<keyword evidence="3" id="KW-1185">Reference proteome</keyword>
<reference evidence="2 3" key="1">
    <citation type="submission" date="2017-12" db="EMBL/GenBank/DDBJ databases">
        <title>Comparative genomics of Botrytis spp.</title>
        <authorList>
            <person name="Valero-Jimenez C.A."/>
            <person name="Tapia P."/>
            <person name="Veloso J."/>
            <person name="Silva-Moreno E."/>
            <person name="Staats M."/>
            <person name="Valdes J.H."/>
            <person name="Van Kan J.A.L."/>
        </authorList>
    </citation>
    <scope>NUCLEOTIDE SEQUENCE [LARGE SCALE GENOMIC DNA]</scope>
    <source>
        <strain evidence="2 3">Be9601</strain>
    </source>
</reference>
<gene>
    <name evidence="2" type="ORF">BELL_0084g00240</name>
</gene>
<proteinExistence type="predicted"/>
<protein>
    <submittedName>
        <fullName evidence="2">Uncharacterized protein</fullName>
    </submittedName>
</protein>
<feature type="transmembrane region" description="Helical" evidence="1">
    <location>
        <begin position="20"/>
        <end position="43"/>
    </location>
</feature>
<dbReference type="AlphaFoldDB" id="A0A4Z1JXR4"/>